<dbReference type="EMBL" id="KN831947">
    <property type="protein sequence ID" value="KIO13096.1"/>
    <property type="molecule type" value="Genomic_DNA"/>
</dbReference>
<sequence>MPTIVRPLNDEDWSVIERYTRKTHSLHLIACGLPTLNEVQKLHSSSQIPPSPDSLSRNLQVLMLDLEDFMLRPQAADTVIAFAQDVIFPTFV</sequence>
<keyword evidence="2" id="KW-1185">Reference proteome</keyword>
<reference evidence="2" key="2">
    <citation type="submission" date="2015-01" db="EMBL/GenBank/DDBJ databases">
        <title>Evolutionary Origins and Diversification of the Mycorrhizal Mutualists.</title>
        <authorList>
            <consortium name="DOE Joint Genome Institute"/>
            <consortium name="Mycorrhizal Genomics Consortium"/>
            <person name="Kohler A."/>
            <person name="Kuo A."/>
            <person name="Nagy L.G."/>
            <person name="Floudas D."/>
            <person name="Copeland A."/>
            <person name="Barry K.W."/>
            <person name="Cichocki N."/>
            <person name="Veneault-Fourrey C."/>
            <person name="LaButti K."/>
            <person name="Lindquist E.A."/>
            <person name="Lipzen A."/>
            <person name="Lundell T."/>
            <person name="Morin E."/>
            <person name="Murat C."/>
            <person name="Riley R."/>
            <person name="Ohm R."/>
            <person name="Sun H."/>
            <person name="Tunlid A."/>
            <person name="Henrissat B."/>
            <person name="Grigoriev I.V."/>
            <person name="Hibbett D.S."/>
            <person name="Martin F."/>
        </authorList>
    </citation>
    <scope>NUCLEOTIDE SEQUENCE [LARGE SCALE GENOMIC DNA]</scope>
    <source>
        <strain evidence="2">Marx 270</strain>
    </source>
</reference>
<dbReference type="OrthoDB" id="2614569at2759"/>
<name>A0A0C3PV05_PISTI</name>
<dbReference type="InParanoid" id="A0A0C3PV05"/>
<proteinExistence type="predicted"/>
<accession>A0A0C3PV05</accession>
<dbReference type="Proteomes" id="UP000054217">
    <property type="component" value="Unassembled WGS sequence"/>
</dbReference>
<protein>
    <submittedName>
        <fullName evidence="1">Uncharacterized protein</fullName>
    </submittedName>
</protein>
<evidence type="ECO:0000313" key="2">
    <source>
        <dbReference type="Proteomes" id="UP000054217"/>
    </source>
</evidence>
<dbReference type="AlphaFoldDB" id="A0A0C3PV05"/>
<evidence type="ECO:0000313" key="1">
    <source>
        <dbReference type="EMBL" id="KIO13096.1"/>
    </source>
</evidence>
<reference evidence="1 2" key="1">
    <citation type="submission" date="2014-04" db="EMBL/GenBank/DDBJ databases">
        <authorList>
            <consortium name="DOE Joint Genome Institute"/>
            <person name="Kuo A."/>
            <person name="Kohler A."/>
            <person name="Costa M.D."/>
            <person name="Nagy L.G."/>
            <person name="Floudas D."/>
            <person name="Copeland A."/>
            <person name="Barry K.W."/>
            <person name="Cichocki N."/>
            <person name="Veneault-Fourrey C."/>
            <person name="LaButti K."/>
            <person name="Lindquist E.A."/>
            <person name="Lipzen A."/>
            <person name="Lundell T."/>
            <person name="Morin E."/>
            <person name="Murat C."/>
            <person name="Sun H."/>
            <person name="Tunlid A."/>
            <person name="Henrissat B."/>
            <person name="Grigoriev I.V."/>
            <person name="Hibbett D.S."/>
            <person name="Martin F."/>
            <person name="Nordberg H.P."/>
            <person name="Cantor M.N."/>
            <person name="Hua S.X."/>
        </authorList>
    </citation>
    <scope>NUCLEOTIDE SEQUENCE [LARGE SCALE GENOMIC DNA]</scope>
    <source>
        <strain evidence="1 2">Marx 270</strain>
    </source>
</reference>
<organism evidence="1 2">
    <name type="scientific">Pisolithus tinctorius Marx 270</name>
    <dbReference type="NCBI Taxonomy" id="870435"/>
    <lineage>
        <taxon>Eukaryota</taxon>
        <taxon>Fungi</taxon>
        <taxon>Dikarya</taxon>
        <taxon>Basidiomycota</taxon>
        <taxon>Agaricomycotina</taxon>
        <taxon>Agaricomycetes</taxon>
        <taxon>Agaricomycetidae</taxon>
        <taxon>Boletales</taxon>
        <taxon>Sclerodermatineae</taxon>
        <taxon>Pisolithaceae</taxon>
        <taxon>Pisolithus</taxon>
    </lineage>
</organism>
<dbReference type="HOGENOM" id="CLU_2414188_0_0_1"/>
<gene>
    <name evidence="1" type="ORF">M404DRAFT_994045</name>
</gene>